<reference evidence="9" key="2">
    <citation type="submission" date="2022-06" db="UniProtKB">
        <authorList>
            <consortium name="EnsemblMetazoa"/>
        </authorList>
    </citation>
    <scope>IDENTIFICATION</scope>
    <source>
        <strain evidence="9">DF5081</strain>
    </source>
</reference>
<reference evidence="10" key="1">
    <citation type="submission" date="2010-08" db="EMBL/GenBank/DDBJ databases">
        <authorList>
            <consortium name="Caenorhabditis japonica Sequencing Consortium"/>
            <person name="Wilson R.K."/>
        </authorList>
    </citation>
    <scope>NUCLEOTIDE SEQUENCE [LARGE SCALE GENOMIC DNA]</scope>
    <source>
        <strain evidence="10">DF5081</strain>
    </source>
</reference>
<dbReference type="PANTHER" id="PTHR10877">
    <property type="entry name" value="POLYCYSTIN FAMILY MEMBER"/>
    <property type="match status" value="1"/>
</dbReference>
<proteinExistence type="inferred from homology"/>
<protein>
    <submittedName>
        <fullName evidence="9">PKD_channel domain-containing protein</fullName>
    </submittedName>
</protein>
<dbReference type="Pfam" id="PF20519">
    <property type="entry name" value="Polycystin_dom"/>
    <property type="match status" value="1"/>
</dbReference>
<dbReference type="PANTHER" id="PTHR10877:SF183">
    <property type="entry name" value="AT14535P-RELATED"/>
    <property type="match status" value="1"/>
</dbReference>
<name>A0A8R1ICV9_CAEJA</name>
<comment type="subcellular location">
    <subcellularLocation>
        <location evidence="1">Membrane</location>
        <topology evidence="1">Multi-pass membrane protein</topology>
    </subcellularLocation>
</comment>
<evidence type="ECO:0000313" key="10">
    <source>
        <dbReference type="Proteomes" id="UP000005237"/>
    </source>
</evidence>
<evidence type="ECO:0000256" key="7">
    <source>
        <dbReference type="SAM" id="Phobius"/>
    </source>
</evidence>
<feature type="domain" description="Polycystin" evidence="8">
    <location>
        <begin position="126"/>
        <end position="183"/>
    </location>
</feature>
<organism evidence="9 10">
    <name type="scientific">Caenorhabditis japonica</name>
    <dbReference type="NCBI Taxonomy" id="281687"/>
    <lineage>
        <taxon>Eukaryota</taxon>
        <taxon>Metazoa</taxon>
        <taxon>Ecdysozoa</taxon>
        <taxon>Nematoda</taxon>
        <taxon>Chromadorea</taxon>
        <taxon>Rhabditida</taxon>
        <taxon>Rhabditina</taxon>
        <taxon>Rhabditomorpha</taxon>
        <taxon>Rhabditoidea</taxon>
        <taxon>Rhabditidae</taxon>
        <taxon>Peloderinae</taxon>
        <taxon>Caenorhabditis</taxon>
    </lineage>
</organism>
<dbReference type="GO" id="GO:0016020">
    <property type="term" value="C:membrane"/>
    <property type="evidence" value="ECO:0007669"/>
    <property type="project" value="UniProtKB-SubCell"/>
</dbReference>
<feature type="transmembrane region" description="Helical" evidence="7">
    <location>
        <begin position="73"/>
        <end position="96"/>
    </location>
</feature>
<evidence type="ECO:0000256" key="2">
    <source>
        <dbReference type="ARBA" id="ARBA00007200"/>
    </source>
</evidence>
<comment type="similarity">
    <text evidence="2">Belongs to the polycystin family.</text>
</comment>
<evidence type="ECO:0000313" key="9">
    <source>
        <dbReference type="EnsemblMetazoa" id="CJA32239.1"/>
    </source>
</evidence>
<evidence type="ECO:0000256" key="3">
    <source>
        <dbReference type="ARBA" id="ARBA00022692"/>
    </source>
</evidence>
<keyword evidence="10" id="KW-1185">Reference proteome</keyword>
<feature type="compositionally biased region" description="Basic and acidic residues" evidence="6">
    <location>
        <begin position="34"/>
        <end position="48"/>
    </location>
</feature>
<dbReference type="AlphaFoldDB" id="A0A8R1ICV9"/>
<dbReference type="EnsemblMetazoa" id="CJA32239.1">
    <property type="protein sequence ID" value="CJA32239.1"/>
    <property type="gene ID" value="WBGene00208086"/>
</dbReference>
<dbReference type="GO" id="GO:0050982">
    <property type="term" value="P:detection of mechanical stimulus"/>
    <property type="evidence" value="ECO:0007669"/>
    <property type="project" value="TreeGrafter"/>
</dbReference>
<dbReference type="Proteomes" id="UP000005237">
    <property type="component" value="Unassembled WGS sequence"/>
</dbReference>
<evidence type="ECO:0000256" key="5">
    <source>
        <dbReference type="ARBA" id="ARBA00023136"/>
    </source>
</evidence>
<evidence type="ECO:0000256" key="1">
    <source>
        <dbReference type="ARBA" id="ARBA00004141"/>
    </source>
</evidence>
<dbReference type="InterPro" id="IPR051223">
    <property type="entry name" value="Polycystin"/>
</dbReference>
<evidence type="ECO:0000259" key="8">
    <source>
        <dbReference type="Pfam" id="PF20519"/>
    </source>
</evidence>
<sequence length="196" mass="22161">MDYTNDDDERWANPPLPISSSDQSAAPMQFDHSMISEEYEHDKKKNPEPKQGISFSQALMASGHKKSDGKIKLTASSMMEVGSYAVFLIVLVYVAFAQNSIQSYYYTKVMNDLFVSSTGSNGAPAFGSCTSMDNIWDWFSQVLIPGIYWTENSNSTDNENMIYYENRLLGEPRIRMLKVCCVCGPDIRFYDISTKN</sequence>
<accession>A0A8R1ICV9</accession>
<evidence type="ECO:0000256" key="4">
    <source>
        <dbReference type="ARBA" id="ARBA00022989"/>
    </source>
</evidence>
<feature type="region of interest" description="Disordered" evidence="6">
    <location>
        <begin position="1"/>
        <end position="51"/>
    </location>
</feature>
<dbReference type="GO" id="GO:0005262">
    <property type="term" value="F:calcium channel activity"/>
    <property type="evidence" value="ECO:0007669"/>
    <property type="project" value="TreeGrafter"/>
</dbReference>
<evidence type="ECO:0000256" key="6">
    <source>
        <dbReference type="SAM" id="MobiDB-lite"/>
    </source>
</evidence>
<keyword evidence="3 7" id="KW-0812">Transmembrane</keyword>
<keyword evidence="5 7" id="KW-0472">Membrane</keyword>
<dbReference type="InterPro" id="IPR046791">
    <property type="entry name" value="Polycystin_dom"/>
</dbReference>
<keyword evidence="4 7" id="KW-1133">Transmembrane helix</keyword>